<dbReference type="AlphaFoldDB" id="A0A5C3ERB7"/>
<dbReference type="InterPro" id="IPR040234">
    <property type="entry name" value="QC/QCL"/>
</dbReference>
<dbReference type="GO" id="GO:0016603">
    <property type="term" value="F:glutaminyl-peptide cyclotransferase activity"/>
    <property type="evidence" value="ECO:0007669"/>
    <property type="project" value="InterPro"/>
</dbReference>
<keyword evidence="3" id="KW-0479">Metal-binding</keyword>
<organism evidence="6 7">
    <name type="scientific">Pseudozyma flocculosa</name>
    <dbReference type="NCBI Taxonomy" id="84751"/>
    <lineage>
        <taxon>Eukaryota</taxon>
        <taxon>Fungi</taxon>
        <taxon>Dikarya</taxon>
        <taxon>Basidiomycota</taxon>
        <taxon>Ustilaginomycotina</taxon>
        <taxon>Ustilaginomycetes</taxon>
        <taxon>Ustilaginales</taxon>
        <taxon>Ustilaginaceae</taxon>
        <taxon>Pseudozyma</taxon>
    </lineage>
</organism>
<name>A0A5C3ERB7_9BASI</name>
<evidence type="ECO:0000256" key="3">
    <source>
        <dbReference type="RuleBase" id="RU361240"/>
    </source>
</evidence>
<dbReference type="InterPro" id="IPR037457">
    <property type="entry name" value="M28_QC"/>
</dbReference>
<keyword evidence="3" id="KW-0862">Zinc</keyword>
<dbReference type="Proteomes" id="UP000323386">
    <property type="component" value="Unassembled WGS sequence"/>
</dbReference>
<evidence type="ECO:0000256" key="1">
    <source>
        <dbReference type="ARBA" id="ARBA00022679"/>
    </source>
</evidence>
<evidence type="ECO:0000256" key="2">
    <source>
        <dbReference type="ARBA" id="ARBA00023315"/>
    </source>
</evidence>
<feature type="region of interest" description="Disordered" evidence="4">
    <location>
        <begin position="428"/>
        <end position="459"/>
    </location>
</feature>
<dbReference type="PANTHER" id="PTHR12283:SF6">
    <property type="entry name" value="GLUTAMINYL-PEPTIDE CYCLOTRANSFERASE-RELATED"/>
    <property type="match status" value="1"/>
</dbReference>
<keyword evidence="3" id="KW-0378">Hydrolase</keyword>
<dbReference type="InterPro" id="IPR007484">
    <property type="entry name" value="Peptidase_M28"/>
</dbReference>
<feature type="compositionally biased region" description="Low complexity" evidence="4">
    <location>
        <begin position="428"/>
        <end position="439"/>
    </location>
</feature>
<dbReference type="EC" id="3.4.-.-" evidence="3"/>
<sequence>MPSCRVPGGAPAKAWRGRGLPQLRLILALALGFLVLSCGSSPYGGTASAHAVRPQARDYGKLSDASLRALSQTHDPGPLINHDDTSSLLSRILIPRPPDTDNSTLVREYFLDVFRTRLGRDESKGRLGWHIDTPSFVTDTPEGPKRMTNIVLTKNPAAPRKLVLSAHYDSKVSPLGFIGATDSAAPCAILADIAVALDDALDRRERRIHVQDPDKPLSRSEETTLQIILFDGEEAYRQWTNTDSIYGSRDLAKNWTSTFWSPMDYVSSSTAHGPRLTARRYHSAYTPVRHMDTIEHLVLLDLLGVRNPSVPSYFKPTEWLHAALVDAEARLRSAGLLFPAGLQEERRSFFHPQPAWGGIEDDHLPFLRAGVPILHVIPNPFPSVWHRMADDRSALDYPTVFAWSRIMTLFTAEYLGLEFQGENGTVAAAAASASAESASKGGRGGDDGKESERGRRTEL</sequence>
<dbReference type="GO" id="GO:0008270">
    <property type="term" value="F:zinc ion binding"/>
    <property type="evidence" value="ECO:0007669"/>
    <property type="project" value="TreeGrafter"/>
</dbReference>
<evidence type="ECO:0000313" key="6">
    <source>
        <dbReference type="EMBL" id="SPO34863.1"/>
    </source>
</evidence>
<dbReference type="GO" id="GO:0006508">
    <property type="term" value="P:proteolysis"/>
    <property type="evidence" value="ECO:0007669"/>
    <property type="project" value="UniProtKB-KW"/>
</dbReference>
<feature type="compositionally biased region" description="Basic and acidic residues" evidence="4">
    <location>
        <begin position="443"/>
        <end position="459"/>
    </location>
</feature>
<evidence type="ECO:0000259" key="5">
    <source>
        <dbReference type="Pfam" id="PF04389"/>
    </source>
</evidence>
<keyword evidence="1 6" id="KW-0808">Transferase</keyword>
<accession>A0A5C3ERB7</accession>
<dbReference type="SUPFAM" id="SSF53187">
    <property type="entry name" value="Zn-dependent exopeptidases"/>
    <property type="match status" value="1"/>
</dbReference>
<evidence type="ECO:0000313" key="7">
    <source>
        <dbReference type="Proteomes" id="UP000323386"/>
    </source>
</evidence>
<dbReference type="CDD" id="cd03880">
    <property type="entry name" value="M28_QC_like"/>
    <property type="match status" value="1"/>
</dbReference>
<reference evidence="6 7" key="1">
    <citation type="submission" date="2018-03" db="EMBL/GenBank/DDBJ databases">
        <authorList>
            <person name="Guldener U."/>
        </authorList>
    </citation>
    <scope>NUCLEOTIDE SEQUENCE [LARGE SCALE GENOMIC DNA]</scope>
    <source>
        <strain evidence="6 7">DAOM196992</strain>
    </source>
</reference>
<evidence type="ECO:0000256" key="4">
    <source>
        <dbReference type="SAM" id="MobiDB-lite"/>
    </source>
</evidence>
<keyword evidence="7" id="KW-1185">Reference proteome</keyword>
<dbReference type="GO" id="GO:0008233">
    <property type="term" value="F:peptidase activity"/>
    <property type="evidence" value="ECO:0007669"/>
    <property type="project" value="UniProtKB-KW"/>
</dbReference>
<feature type="domain" description="Peptidase M28" evidence="5">
    <location>
        <begin position="149"/>
        <end position="408"/>
    </location>
</feature>
<dbReference type="EMBL" id="OOIP01000001">
    <property type="protein sequence ID" value="SPO34863.1"/>
    <property type="molecule type" value="Genomic_DNA"/>
</dbReference>
<gene>
    <name evidence="6" type="ORF">PSFLO_00334</name>
</gene>
<dbReference type="Gene3D" id="3.40.630.10">
    <property type="entry name" value="Zn peptidases"/>
    <property type="match status" value="1"/>
</dbReference>
<dbReference type="PANTHER" id="PTHR12283">
    <property type="entry name" value="GLUTAMINYL-PEPTIDE CYCLOTRANSFERASE"/>
    <property type="match status" value="1"/>
</dbReference>
<protein>
    <recommendedName>
        <fullName evidence="3">Peptide hydrolase</fullName>
        <ecNumber evidence="3">3.4.-.-</ecNumber>
    </recommendedName>
</protein>
<keyword evidence="3" id="KW-0645">Protease</keyword>
<comment type="similarity">
    <text evidence="3">Belongs to the peptidase M28 family.</text>
</comment>
<dbReference type="OrthoDB" id="3907302at2759"/>
<keyword evidence="2" id="KW-0012">Acyltransferase</keyword>
<proteinExistence type="inferred from homology"/>
<dbReference type="Pfam" id="PF04389">
    <property type="entry name" value="Peptidase_M28"/>
    <property type="match status" value="1"/>
</dbReference>